<sequence length="299" mass="32537">MTVPNLLRLRPPRSSQWLSVVRKVLFYPGATFDEQGLFFVDSLSPAGFVRLLKRLLGGAGFRVIGGGQRGFNYGEAPLLSGGCSSHLIVPDGITGLHQGVVSGANNPRSFDRICLPEEWLGLGFVELCGIFLVNNVGPALAAKDANMGNVGFHGMGYKLRAEVGQWMGRWVVQSIESPQNDVRSFIEGTIDQADSMMEQLEGHEDGLAVEVRHQDRVSIVGEEVVIHHDVFDALIAAEGAQNAERSDELKRLGRCCAGRWEESTLGFPGGTTVAERGFGSTDILGNRRPERRHIRVLGS</sequence>
<organism evidence="1 2">
    <name type="scientific">Blyttiomyces helicus</name>
    <dbReference type="NCBI Taxonomy" id="388810"/>
    <lineage>
        <taxon>Eukaryota</taxon>
        <taxon>Fungi</taxon>
        <taxon>Fungi incertae sedis</taxon>
        <taxon>Chytridiomycota</taxon>
        <taxon>Chytridiomycota incertae sedis</taxon>
        <taxon>Chytridiomycetes</taxon>
        <taxon>Chytridiomycetes incertae sedis</taxon>
        <taxon>Blyttiomyces</taxon>
    </lineage>
</organism>
<proteinExistence type="predicted"/>
<dbReference type="Proteomes" id="UP000269721">
    <property type="component" value="Unassembled WGS sequence"/>
</dbReference>
<name>A0A4P9WJS6_9FUNG</name>
<gene>
    <name evidence="1" type="ORF">BDK51DRAFT_33274</name>
</gene>
<dbReference type="EMBL" id="KZ994902">
    <property type="protein sequence ID" value="RKO91788.1"/>
    <property type="molecule type" value="Genomic_DNA"/>
</dbReference>
<protein>
    <submittedName>
        <fullName evidence="1">Uncharacterized protein</fullName>
    </submittedName>
</protein>
<dbReference type="AlphaFoldDB" id="A0A4P9WJS6"/>
<evidence type="ECO:0000313" key="1">
    <source>
        <dbReference type="EMBL" id="RKO91788.1"/>
    </source>
</evidence>
<accession>A0A4P9WJS6</accession>
<keyword evidence="2" id="KW-1185">Reference proteome</keyword>
<reference evidence="2" key="1">
    <citation type="journal article" date="2018" name="Nat. Microbiol.">
        <title>Leveraging single-cell genomics to expand the fungal tree of life.</title>
        <authorList>
            <person name="Ahrendt S.R."/>
            <person name="Quandt C.A."/>
            <person name="Ciobanu D."/>
            <person name="Clum A."/>
            <person name="Salamov A."/>
            <person name="Andreopoulos B."/>
            <person name="Cheng J.F."/>
            <person name="Woyke T."/>
            <person name="Pelin A."/>
            <person name="Henrissat B."/>
            <person name="Reynolds N.K."/>
            <person name="Benny G.L."/>
            <person name="Smith M.E."/>
            <person name="James T.Y."/>
            <person name="Grigoriev I.V."/>
        </authorList>
    </citation>
    <scope>NUCLEOTIDE SEQUENCE [LARGE SCALE GENOMIC DNA]</scope>
</reference>
<evidence type="ECO:0000313" key="2">
    <source>
        <dbReference type="Proteomes" id="UP000269721"/>
    </source>
</evidence>